<keyword evidence="3" id="KW-1185">Reference proteome</keyword>
<evidence type="ECO:0000313" key="2">
    <source>
        <dbReference type="EMBL" id="KAL2642462.1"/>
    </source>
</evidence>
<accession>A0ABD1Z3W0</accession>
<proteinExistence type="predicted"/>
<comment type="caution">
    <text evidence="2">The sequence shown here is derived from an EMBL/GenBank/DDBJ whole genome shotgun (WGS) entry which is preliminary data.</text>
</comment>
<organism evidence="2 3">
    <name type="scientific">Riccia fluitans</name>
    <dbReference type="NCBI Taxonomy" id="41844"/>
    <lineage>
        <taxon>Eukaryota</taxon>
        <taxon>Viridiplantae</taxon>
        <taxon>Streptophyta</taxon>
        <taxon>Embryophyta</taxon>
        <taxon>Marchantiophyta</taxon>
        <taxon>Marchantiopsida</taxon>
        <taxon>Marchantiidae</taxon>
        <taxon>Marchantiales</taxon>
        <taxon>Ricciaceae</taxon>
        <taxon>Riccia</taxon>
    </lineage>
</organism>
<gene>
    <name evidence="2" type="ORF">R1flu_010049</name>
</gene>
<dbReference type="AlphaFoldDB" id="A0ABD1Z3W0"/>
<dbReference type="PANTHER" id="PTHR34665:SF4">
    <property type="entry name" value="DUF3741 DOMAIN-CONTAINING PROTEIN"/>
    <property type="match status" value="1"/>
</dbReference>
<reference evidence="2 3" key="1">
    <citation type="submission" date="2024-09" db="EMBL/GenBank/DDBJ databases">
        <title>Chromosome-scale assembly of Riccia fluitans.</title>
        <authorList>
            <person name="Paukszto L."/>
            <person name="Sawicki J."/>
            <person name="Karawczyk K."/>
            <person name="Piernik-Szablinska J."/>
            <person name="Szczecinska M."/>
            <person name="Mazdziarz M."/>
        </authorList>
    </citation>
    <scope>NUCLEOTIDE SEQUENCE [LARGE SCALE GENOMIC DNA]</scope>
    <source>
        <strain evidence="2">Rf_01</strain>
        <tissue evidence="2">Aerial parts of the thallus</tissue>
    </source>
</reference>
<protein>
    <submittedName>
        <fullName evidence="2">Uncharacterized protein</fullName>
    </submittedName>
</protein>
<evidence type="ECO:0000256" key="1">
    <source>
        <dbReference type="SAM" id="MobiDB-lite"/>
    </source>
</evidence>
<feature type="compositionally biased region" description="Basic and acidic residues" evidence="1">
    <location>
        <begin position="244"/>
        <end position="258"/>
    </location>
</feature>
<dbReference type="EMBL" id="JBHFFA010000002">
    <property type="protein sequence ID" value="KAL2642462.1"/>
    <property type="molecule type" value="Genomic_DNA"/>
</dbReference>
<feature type="region of interest" description="Disordered" evidence="1">
    <location>
        <begin position="244"/>
        <end position="263"/>
    </location>
</feature>
<feature type="region of interest" description="Disordered" evidence="1">
    <location>
        <begin position="287"/>
        <end position="326"/>
    </location>
</feature>
<name>A0ABD1Z3W0_9MARC</name>
<dbReference type="PANTHER" id="PTHR34665">
    <property type="entry name" value="DUF3741 DOMAIN-CONTAINING PROTEIN"/>
    <property type="match status" value="1"/>
</dbReference>
<dbReference type="Proteomes" id="UP001605036">
    <property type="component" value="Unassembled WGS sequence"/>
</dbReference>
<sequence>MTDVVENRAGMAKVGINLLQHEGVGLPALKEAETGLFNRFSPLEKKEQHPHLLVDFVVRTRDVLVARSVVEEIRKRLLHFRGEAKADKEKDKLEKEAEVRVEEKSKAAAWAWYQHGNSGGVTVSPVGLPNPLIVQRPAPSCNARKASRFKEEAQKVCSANGRVDPHWDFEESLFDSYELHSVSKQIDNAFHEKCKPVALAVPPPAASPAKLTRSHSLRVSFPRSLCRSISDVVTHEEMALGVRKGENGTREKTRRDRTAGSGGWSFKKISKAIHFFMNVPAWDSQSQEQERQYRLQHHHEHHHHHHQHEHEHHHHHHYSVRIKDPSPYSKSFHGIERVKAADTSFATFPKAKKLMVPLAIPPSSCSKRETISDLLLADNTRSSSKLTSQNRQI</sequence>
<feature type="compositionally biased region" description="Basic residues" evidence="1">
    <location>
        <begin position="294"/>
        <end position="320"/>
    </location>
</feature>
<evidence type="ECO:0000313" key="3">
    <source>
        <dbReference type="Proteomes" id="UP001605036"/>
    </source>
</evidence>